<protein>
    <submittedName>
        <fullName evidence="1">Uncharacterized protein</fullName>
    </submittedName>
</protein>
<evidence type="ECO:0000313" key="2">
    <source>
        <dbReference type="Proteomes" id="UP000243459"/>
    </source>
</evidence>
<proteinExistence type="predicted"/>
<evidence type="ECO:0000313" key="1">
    <source>
        <dbReference type="EMBL" id="ONK72693.1"/>
    </source>
</evidence>
<dbReference type="AlphaFoldDB" id="A0A5P1F4M8"/>
<accession>A0A5P1F4M8</accession>
<keyword evidence="2" id="KW-1185">Reference proteome</keyword>
<gene>
    <name evidence="1" type="ORF">A4U43_C04F22120</name>
</gene>
<name>A0A5P1F4M8_ASPOF</name>
<dbReference type="Proteomes" id="UP000243459">
    <property type="component" value="Chromosome 4"/>
</dbReference>
<sequence length="156" mass="17160">MATYEKLFISHNPDGSLCRNYPFPFTPPTHQQIPSSQNPPFPSLSKDVPLNSAHETSIRIFIPQQLSLPSGDEQLSPSSLLPFLGASSSVAPPLPRFHDFTASALRRPPAVVPSPFDHARLAPTPLPAALRRRCSTPSSVLRCRPTPGWNATRHFF</sequence>
<reference evidence="2" key="1">
    <citation type="journal article" date="2017" name="Nat. Commun.">
        <title>The asparagus genome sheds light on the origin and evolution of a young Y chromosome.</title>
        <authorList>
            <person name="Harkess A."/>
            <person name="Zhou J."/>
            <person name="Xu C."/>
            <person name="Bowers J.E."/>
            <person name="Van der Hulst R."/>
            <person name="Ayyampalayam S."/>
            <person name="Mercati F."/>
            <person name="Riccardi P."/>
            <person name="McKain M.R."/>
            <person name="Kakrana A."/>
            <person name="Tang H."/>
            <person name="Ray J."/>
            <person name="Groenendijk J."/>
            <person name="Arikit S."/>
            <person name="Mathioni S.M."/>
            <person name="Nakano M."/>
            <person name="Shan H."/>
            <person name="Telgmann-Rauber A."/>
            <person name="Kanno A."/>
            <person name="Yue Z."/>
            <person name="Chen H."/>
            <person name="Li W."/>
            <person name="Chen Y."/>
            <person name="Xu X."/>
            <person name="Zhang Y."/>
            <person name="Luo S."/>
            <person name="Chen H."/>
            <person name="Gao J."/>
            <person name="Mao Z."/>
            <person name="Pires J.C."/>
            <person name="Luo M."/>
            <person name="Kudrna D."/>
            <person name="Wing R.A."/>
            <person name="Meyers B.C."/>
            <person name="Yi K."/>
            <person name="Kong H."/>
            <person name="Lavrijsen P."/>
            <person name="Sunseri F."/>
            <person name="Falavigna A."/>
            <person name="Ye Y."/>
            <person name="Leebens-Mack J.H."/>
            <person name="Chen G."/>
        </authorList>
    </citation>
    <scope>NUCLEOTIDE SEQUENCE [LARGE SCALE GENOMIC DNA]</scope>
    <source>
        <strain evidence="2">cv. DH0086</strain>
    </source>
</reference>
<dbReference type="EMBL" id="CM007384">
    <property type="protein sequence ID" value="ONK72693.1"/>
    <property type="molecule type" value="Genomic_DNA"/>
</dbReference>
<dbReference type="Gramene" id="ONK72693">
    <property type="protein sequence ID" value="ONK72693"/>
    <property type="gene ID" value="A4U43_C04F22120"/>
</dbReference>
<organism evidence="1 2">
    <name type="scientific">Asparagus officinalis</name>
    <name type="common">Garden asparagus</name>
    <dbReference type="NCBI Taxonomy" id="4686"/>
    <lineage>
        <taxon>Eukaryota</taxon>
        <taxon>Viridiplantae</taxon>
        <taxon>Streptophyta</taxon>
        <taxon>Embryophyta</taxon>
        <taxon>Tracheophyta</taxon>
        <taxon>Spermatophyta</taxon>
        <taxon>Magnoliopsida</taxon>
        <taxon>Liliopsida</taxon>
        <taxon>Asparagales</taxon>
        <taxon>Asparagaceae</taxon>
        <taxon>Asparagoideae</taxon>
        <taxon>Asparagus</taxon>
    </lineage>
</organism>